<keyword evidence="2" id="KW-1185">Reference proteome</keyword>
<evidence type="ECO:0000313" key="2">
    <source>
        <dbReference type="Proteomes" id="UP000438196"/>
    </source>
</evidence>
<dbReference type="Proteomes" id="UP000438196">
    <property type="component" value="Unassembled WGS sequence"/>
</dbReference>
<evidence type="ECO:0000313" key="1">
    <source>
        <dbReference type="EMBL" id="MUF04305.1"/>
    </source>
</evidence>
<name>A0A6I3W298_9PSED</name>
<organism evidence="1 2">
    <name type="scientific">Pseudomonas spelaei</name>
    <dbReference type="NCBI Taxonomy" id="1055469"/>
    <lineage>
        <taxon>Bacteria</taxon>
        <taxon>Pseudomonadati</taxon>
        <taxon>Pseudomonadota</taxon>
        <taxon>Gammaproteobacteria</taxon>
        <taxon>Pseudomonadales</taxon>
        <taxon>Pseudomonadaceae</taxon>
        <taxon>Pseudomonas</taxon>
    </lineage>
</organism>
<accession>A0A6I3W298</accession>
<reference evidence="1 2" key="1">
    <citation type="submission" date="2019-11" db="EMBL/GenBank/DDBJ databases">
        <title>Pseudomonas karstica sp. nov. and Pseudomonas spelaei sp. nov. from karst caves.</title>
        <authorList>
            <person name="Zeman M."/>
        </authorList>
    </citation>
    <scope>NUCLEOTIDE SEQUENCE [LARGE SCALE GENOMIC DNA]</scope>
    <source>
        <strain evidence="1 2">CCM 7893</strain>
    </source>
</reference>
<dbReference type="EMBL" id="WNNK01000005">
    <property type="protein sequence ID" value="MUF04305.1"/>
    <property type="molecule type" value="Genomic_DNA"/>
</dbReference>
<comment type="caution">
    <text evidence="1">The sequence shown here is derived from an EMBL/GenBank/DDBJ whole genome shotgun (WGS) entry which is preliminary data.</text>
</comment>
<dbReference type="OrthoDB" id="7024478at2"/>
<sequence>MGNEIADGFDTDGDHLKALMLLLSDAPVDPLLKASAAQKGSVLGLAALGYLLSRHALGEKVRQALIHGGGVFLAKLTGKPEAPSVEVEVFSTWQEYQDYLEPILKSGNFEAQKVSSFS</sequence>
<proteinExistence type="predicted"/>
<gene>
    <name evidence="1" type="ORF">GNF76_08155</name>
</gene>
<dbReference type="AlphaFoldDB" id="A0A6I3W298"/>
<protein>
    <submittedName>
        <fullName evidence="1">Uncharacterized protein</fullName>
    </submittedName>
</protein>